<keyword evidence="2" id="KW-1185">Reference proteome</keyword>
<dbReference type="Gene3D" id="2.40.50.140">
    <property type="entry name" value="Nucleic acid-binding proteins"/>
    <property type="match status" value="1"/>
</dbReference>
<dbReference type="Pfam" id="PF17659">
    <property type="entry name" value="RADX"/>
    <property type="match status" value="1"/>
</dbReference>
<dbReference type="AlphaFoldDB" id="A0AAV4FVY3"/>
<comment type="caution">
    <text evidence="1">The sequence shown here is derived from an EMBL/GenBank/DDBJ whole genome shotgun (WGS) entry which is preliminary data.</text>
</comment>
<evidence type="ECO:0000313" key="2">
    <source>
        <dbReference type="Proteomes" id="UP000762676"/>
    </source>
</evidence>
<dbReference type="GO" id="GO:0003697">
    <property type="term" value="F:single-stranded DNA binding"/>
    <property type="evidence" value="ECO:0007669"/>
    <property type="project" value="InterPro"/>
</dbReference>
<dbReference type="EMBL" id="BMAT01008082">
    <property type="protein sequence ID" value="GFR77573.1"/>
    <property type="molecule type" value="Genomic_DNA"/>
</dbReference>
<accession>A0AAV4FVY3</accession>
<sequence>MAAFRGKIQNLFETLDSRDSKSNSIEILYHKTFLVLEVSRYYPNPRSRSYYGFDRCQFWDLFDITLADGKHRRKFVISADNVRKLQVFTGSQIRLKLVERYWDNTENGQVAVLVIRDVEVTGEKSSKVPEKLLRLPLVPSIASPEEKEKPLASNRLYYMDNWTFNLAAGQTFGEVKHVALETVDLSAVRSIRDVTQSKSAWLERRHMLVRVMRKSRLIHYINQLKEEKWPFQLPLLVADSSGWCCAVAWNSLAVQLANYLQEGCVLLLKNVRVKPNSMQKNTKSFFNPPDDASVFPNELSLDIRNPKTEVALVDFTSDRGYDDLRLPQLELRLMSRTDLISVPDFTVVDVEGLVMFVSQVEREPRKARSQNAKDSGGFFYHRWIHLRSGDLENPIPVLIYSGDQLSTFNDLRPGQYALCRHVLSNQQLGDLTSSRQQRYQWLVTTTNSKIYIVDRSGEETLPDELKKELHLSPTKSPQGSSLLFLEGGTFRYPPYTKGADSLLSQDLFERLESYENRLTTWGECQRLTVIACLKSVRYVDLTEKLSGGLQQRTLRSRKRKARREETVIPVPQEDGITEQTAQDVIQLWPTSKNGSSLSTARTKQSKAAVQLDWYEKEPIHHFTTWKPCAFSLGENQDSHTQLDNLQSFLKGQYDCDLGLVGCSRSYLTDEEACNLTQTAAPICGREFVLLIDAYTNKRNQKLFVVDRAFCVT</sequence>
<organism evidence="1 2">
    <name type="scientific">Elysia marginata</name>
    <dbReference type="NCBI Taxonomy" id="1093978"/>
    <lineage>
        <taxon>Eukaryota</taxon>
        <taxon>Metazoa</taxon>
        <taxon>Spiralia</taxon>
        <taxon>Lophotrochozoa</taxon>
        <taxon>Mollusca</taxon>
        <taxon>Gastropoda</taxon>
        <taxon>Heterobranchia</taxon>
        <taxon>Euthyneura</taxon>
        <taxon>Panpulmonata</taxon>
        <taxon>Sacoglossa</taxon>
        <taxon>Placobranchoidea</taxon>
        <taxon>Plakobranchidae</taxon>
        <taxon>Elysia</taxon>
    </lineage>
</organism>
<dbReference type="PANTHER" id="PTHR14944:SF2">
    <property type="entry name" value="RPA-RELATED PROTEIN RADX"/>
    <property type="match status" value="1"/>
</dbReference>
<evidence type="ECO:0000313" key="1">
    <source>
        <dbReference type="EMBL" id="GFR77573.1"/>
    </source>
</evidence>
<dbReference type="SUPFAM" id="SSF50249">
    <property type="entry name" value="Nucleic acid-binding proteins"/>
    <property type="match status" value="1"/>
</dbReference>
<proteinExistence type="predicted"/>
<gene>
    <name evidence="1" type="ORF">ElyMa_003972300</name>
</gene>
<name>A0AAV4FVY3_9GAST</name>
<protein>
    <submittedName>
        <fullName evidence="1">Uncharacterized protein</fullName>
    </submittedName>
</protein>
<dbReference type="InterPro" id="IPR040893">
    <property type="entry name" value="RADX"/>
</dbReference>
<dbReference type="InterPro" id="IPR012340">
    <property type="entry name" value="NA-bd_OB-fold"/>
</dbReference>
<reference evidence="1 2" key="1">
    <citation type="journal article" date="2021" name="Elife">
        <title>Chloroplast acquisition without the gene transfer in kleptoplastic sea slugs, Plakobranchus ocellatus.</title>
        <authorList>
            <person name="Maeda T."/>
            <person name="Takahashi S."/>
            <person name="Yoshida T."/>
            <person name="Shimamura S."/>
            <person name="Takaki Y."/>
            <person name="Nagai Y."/>
            <person name="Toyoda A."/>
            <person name="Suzuki Y."/>
            <person name="Arimoto A."/>
            <person name="Ishii H."/>
            <person name="Satoh N."/>
            <person name="Nishiyama T."/>
            <person name="Hasebe M."/>
            <person name="Maruyama T."/>
            <person name="Minagawa J."/>
            <person name="Obokata J."/>
            <person name="Shigenobu S."/>
        </authorList>
    </citation>
    <scope>NUCLEOTIDE SEQUENCE [LARGE SCALE GENOMIC DNA]</scope>
</reference>
<dbReference type="Proteomes" id="UP000762676">
    <property type="component" value="Unassembled WGS sequence"/>
</dbReference>
<dbReference type="PANTHER" id="PTHR14944">
    <property type="entry name" value="RPA-RELATED PROTEIN RADX"/>
    <property type="match status" value="1"/>
</dbReference>